<dbReference type="GeneID" id="112686415"/>
<evidence type="ECO:0000313" key="1">
    <source>
        <dbReference type="Proteomes" id="UP000694846"/>
    </source>
</evidence>
<dbReference type="Proteomes" id="UP000694846">
    <property type="component" value="Unplaced"/>
</dbReference>
<protein>
    <submittedName>
        <fullName evidence="2">Uncharacterized protein LOC112686415</fullName>
    </submittedName>
</protein>
<accession>A0A8B8FUH2</accession>
<dbReference type="RefSeq" id="XP_025414457.1">
    <property type="nucleotide sequence ID" value="XM_025558672.1"/>
</dbReference>
<evidence type="ECO:0000313" key="2">
    <source>
        <dbReference type="RefSeq" id="XP_025414457.1"/>
    </source>
</evidence>
<dbReference type="OrthoDB" id="10368406at2759"/>
<gene>
    <name evidence="2" type="primary">LOC112686415</name>
</gene>
<proteinExistence type="predicted"/>
<keyword evidence="1" id="KW-1185">Reference proteome</keyword>
<dbReference type="AlphaFoldDB" id="A0A8B8FUH2"/>
<organism evidence="1 2">
    <name type="scientific">Sipha flava</name>
    <name type="common">yellow sugarcane aphid</name>
    <dbReference type="NCBI Taxonomy" id="143950"/>
    <lineage>
        <taxon>Eukaryota</taxon>
        <taxon>Metazoa</taxon>
        <taxon>Ecdysozoa</taxon>
        <taxon>Arthropoda</taxon>
        <taxon>Hexapoda</taxon>
        <taxon>Insecta</taxon>
        <taxon>Pterygota</taxon>
        <taxon>Neoptera</taxon>
        <taxon>Paraneoptera</taxon>
        <taxon>Hemiptera</taxon>
        <taxon>Sternorrhyncha</taxon>
        <taxon>Aphidomorpha</taxon>
        <taxon>Aphidoidea</taxon>
        <taxon>Aphididae</taxon>
        <taxon>Sipha</taxon>
    </lineage>
</organism>
<name>A0A8B8FUH2_9HEMI</name>
<sequence length="137" mass="16035">MSHGYAFDSILETYEAVVETLDDVKNKEGCNDQRIGLIAGCLIEYLLSRRFLLIAFCFKYIFEILEPVNILLQSKDLDLHSTMNSIQNAQLAVHNLRDSNVFNKILIDVNNFMNKFSQFEFFDKLNQRIHRKKNARQ</sequence>
<reference evidence="2" key="1">
    <citation type="submission" date="2025-08" db="UniProtKB">
        <authorList>
            <consortium name="RefSeq"/>
        </authorList>
    </citation>
    <scope>IDENTIFICATION</scope>
    <source>
        <tissue evidence="2">Whole body</tissue>
    </source>
</reference>